<feature type="compositionally biased region" description="Low complexity" evidence="2">
    <location>
        <begin position="300"/>
        <end position="309"/>
    </location>
</feature>
<feature type="compositionally biased region" description="Basic and acidic residues" evidence="2">
    <location>
        <begin position="122"/>
        <end position="136"/>
    </location>
</feature>
<feature type="compositionally biased region" description="Low complexity" evidence="2">
    <location>
        <begin position="459"/>
        <end position="471"/>
    </location>
</feature>
<feature type="compositionally biased region" description="Basic and acidic residues" evidence="2">
    <location>
        <begin position="66"/>
        <end position="96"/>
    </location>
</feature>
<accession>A0A1C3KA59</accession>
<feature type="region of interest" description="Disordered" evidence="2">
    <location>
        <begin position="446"/>
        <end position="471"/>
    </location>
</feature>
<feature type="region of interest" description="Disordered" evidence="2">
    <location>
        <begin position="66"/>
        <end position="157"/>
    </location>
</feature>
<feature type="compositionally biased region" description="Polar residues" evidence="2">
    <location>
        <begin position="97"/>
        <end position="121"/>
    </location>
</feature>
<gene>
    <name evidence="3" type="primary">PmlGA01_030016000</name>
    <name evidence="3" type="ORF">PMLGA01_030016000</name>
</gene>
<feature type="region of interest" description="Disordered" evidence="2">
    <location>
        <begin position="293"/>
        <end position="313"/>
    </location>
</feature>
<evidence type="ECO:0000256" key="2">
    <source>
        <dbReference type="SAM" id="MobiDB-lite"/>
    </source>
</evidence>
<keyword evidence="1" id="KW-0175">Coiled coil</keyword>
<dbReference type="EMBL" id="LT594491">
    <property type="protein sequence ID" value="SBT70425.1"/>
    <property type="molecule type" value="Genomic_DNA"/>
</dbReference>
<proteinExistence type="predicted"/>
<feature type="coiled-coil region" evidence="1">
    <location>
        <begin position="866"/>
        <end position="1011"/>
    </location>
</feature>
<evidence type="ECO:0000313" key="3">
    <source>
        <dbReference type="EMBL" id="SBT70425.1"/>
    </source>
</evidence>
<name>A0A1C3KA59_PLAMA</name>
<dbReference type="Proteomes" id="UP000219799">
    <property type="component" value="Chromosome 3"/>
</dbReference>
<dbReference type="AlphaFoldDB" id="A0A1C3KA59"/>
<sequence>MHGRESIYSTSIYDYKNNFERFSNLELNAYENKGEDDKDRRKMFNEKLNESKSLTHKRANWIYDEGDTRSPEENVSKYSNEHANRCSNEHANRSSNEHVNGSSNEHVNGSSNEHVNGSSNEHANRSSNEHANRSSNEHANGSSNEHANGSSNEHFNKNKNAYDIAHDNAHYSANTNTNANAHGTSEKNAVCIKSSNAFNLFRDSSKEVAANNNKLKNMFSGIIGIQMKHAKNVFEEVKEHIKYTAKEAKKNINYPFCKAPCNIENLKNTIFINEEEIIINKSIYRNMFTKTKEENPFNTQNRQNQQNGKSKNKKNEWDHIFTCNKSDIVIKGNYNFGFNVEVIYENEMNKIIVHAYDKETRRTVPCSYKWKRVYHDKHCDLIDKNLGLLNNGSIKGGSNSACCRNIYENEYYLTCEDIGLKIFVECSCIKSDQMDSSNLSKLYLNSSGKPESRNDKIVNMDNSSNSSDGLNNDNNFYKGAPSFKSAFMKNKEERDVHNKISDKYLEHTILEKNLAPYNHCSDVYSGSSMELFLLSSSNCEKVKKNGSKTNEKETDGVKNIYGCSNQKEIKFHSYESSVFNNNSSATTMSNINTAANSSYHNNILRDSGTAAITSTTSTTAAIPSRVTSGKYYGVAVAEIGPFYLNSNTKMALEHVMNNDTMRYPIYILKKMTTNAKGINTTECGTSKYYINDKGKIVEDITNSEVKKNDPLNVFDDYNSVDNLSSCSNVEGEIDIIYMLHIHKHEIKIIDQTNKEKHMWTYKFNHIYPYVEFIEKDKNYFLLFVNDKEYYICRCVYNKHRDIIVIILRYMHANLYILNDYIFNNINNANFESTQVKNIFNNVDVNSILENINKELLIYNIKKSKDESELSKTNEKLMKEIKILQDKYRNVDLFFKSKYKILSYEIEKYKKLVEESKSKVNSKEEERVNHEQLRTLESEKGKLLNENTKLSSLYNKEKRSKMELENKLENLSLKLELLNKSLQEEKMKGNSNNEYLKEIEDLKKNNIILQQRNGKMLCEVNVLMTEKNRLIKLVDSLTRDMEKSKTNGTLRNVDNEMNAKCGTSLVNILNSESDQPHDKEELLKEILSLKHENDLLKKRIKKFAKFDATS</sequence>
<dbReference type="VEuPathDB" id="PlasmoDB:PmUG01_03024100"/>
<organism evidence="3 4">
    <name type="scientific">Plasmodium malariae</name>
    <dbReference type="NCBI Taxonomy" id="5858"/>
    <lineage>
        <taxon>Eukaryota</taxon>
        <taxon>Sar</taxon>
        <taxon>Alveolata</taxon>
        <taxon>Apicomplexa</taxon>
        <taxon>Aconoidasida</taxon>
        <taxon>Haemosporida</taxon>
        <taxon>Plasmodiidae</taxon>
        <taxon>Plasmodium</taxon>
        <taxon>Plasmodium (Plasmodium)</taxon>
    </lineage>
</organism>
<feature type="compositionally biased region" description="Polar residues" evidence="2">
    <location>
        <begin position="137"/>
        <end position="153"/>
    </location>
</feature>
<protein>
    <submittedName>
        <fullName evidence="3">Uncharacterized protein</fullName>
    </submittedName>
</protein>
<evidence type="ECO:0000313" key="4">
    <source>
        <dbReference type="Proteomes" id="UP000219799"/>
    </source>
</evidence>
<evidence type="ECO:0000256" key="1">
    <source>
        <dbReference type="SAM" id="Coils"/>
    </source>
</evidence>
<reference evidence="3 4" key="1">
    <citation type="submission" date="2016-06" db="EMBL/GenBank/DDBJ databases">
        <authorList>
            <consortium name="Pathogen Informatics"/>
        </authorList>
    </citation>
    <scope>NUCLEOTIDE SEQUENCE [LARGE SCALE GENOMIC DNA]</scope>
    <source>
        <strain evidence="3">PmlGA01</strain>
    </source>
</reference>